<dbReference type="PROSITE" id="PS51257">
    <property type="entry name" value="PROKAR_LIPOPROTEIN"/>
    <property type="match status" value="1"/>
</dbReference>
<dbReference type="Gene3D" id="3.40.190.10">
    <property type="entry name" value="Periplasmic binding protein-like II"/>
    <property type="match status" value="1"/>
</dbReference>
<comment type="subcellular location">
    <subcellularLocation>
        <location evidence="1">Cell membrane</location>
        <topology evidence="1">Lipid-anchor</topology>
    </subcellularLocation>
</comment>
<feature type="domain" description="Solute-binding protein family 5" evidence="5">
    <location>
        <begin position="87"/>
        <end position="437"/>
    </location>
</feature>
<dbReference type="Pfam" id="PF00496">
    <property type="entry name" value="SBP_bac_5"/>
    <property type="match status" value="1"/>
</dbReference>
<evidence type="ECO:0000256" key="3">
    <source>
        <dbReference type="ARBA" id="ARBA00022448"/>
    </source>
</evidence>
<proteinExistence type="inferred from homology"/>
<evidence type="ECO:0000256" key="4">
    <source>
        <dbReference type="ARBA" id="ARBA00022729"/>
    </source>
</evidence>
<gene>
    <name evidence="6" type="ORF">EDD29_2795</name>
</gene>
<dbReference type="InterPro" id="IPR000914">
    <property type="entry name" value="SBP_5_dom"/>
</dbReference>
<comment type="similarity">
    <text evidence="2">Belongs to the bacterial solute-binding protein 5 family.</text>
</comment>
<dbReference type="InterPro" id="IPR023765">
    <property type="entry name" value="SBP_5_CS"/>
</dbReference>
<accession>A0A3N1CVI5</accession>
<name>A0A3N1CVI5_9ACTN</name>
<evidence type="ECO:0000256" key="1">
    <source>
        <dbReference type="ARBA" id="ARBA00004193"/>
    </source>
</evidence>
<keyword evidence="7" id="KW-1185">Reference proteome</keyword>
<comment type="caution">
    <text evidence="6">The sequence shown here is derived from an EMBL/GenBank/DDBJ whole genome shotgun (WGS) entry which is preliminary data.</text>
</comment>
<dbReference type="PANTHER" id="PTHR30290">
    <property type="entry name" value="PERIPLASMIC BINDING COMPONENT OF ABC TRANSPORTER"/>
    <property type="match status" value="1"/>
</dbReference>
<evidence type="ECO:0000313" key="7">
    <source>
        <dbReference type="Proteomes" id="UP000272400"/>
    </source>
</evidence>
<dbReference type="InterPro" id="IPR030678">
    <property type="entry name" value="Peptide/Ni-bd"/>
</dbReference>
<dbReference type="GO" id="GO:0015833">
    <property type="term" value="P:peptide transport"/>
    <property type="evidence" value="ECO:0007669"/>
    <property type="project" value="TreeGrafter"/>
</dbReference>
<evidence type="ECO:0000259" key="5">
    <source>
        <dbReference type="Pfam" id="PF00496"/>
    </source>
</evidence>
<evidence type="ECO:0000313" key="6">
    <source>
        <dbReference type="EMBL" id="ROO85255.1"/>
    </source>
</evidence>
<protein>
    <submittedName>
        <fullName evidence="6">Peptide/nickel transport system substrate-binding protein</fullName>
    </submittedName>
</protein>
<dbReference type="CDD" id="cd08512">
    <property type="entry name" value="PBP2_NikA_DppA_OppA_like_7"/>
    <property type="match status" value="1"/>
</dbReference>
<dbReference type="Gene3D" id="3.10.105.10">
    <property type="entry name" value="Dipeptide-binding Protein, Domain 3"/>
    <property type="match status" value="1"/>
</dbReference>
<dbReference type="GO" id="GO:0042597">
    <property type="term" value="C:periplasmic space"/>
    <property type="evidence" value="ECO:0007669"/>
    <property type="project" value="UniProtKB-ARBA"/>
</dbReference>
<dbReference type="Gene3D" id="3.90.76.10">
    <property type="entry name" value="Dipeptide-binding Protein, Domain 1"/>
    <property type="match status" value="1"/>
</dbReference>
<keyword evidence="4" id="KW-0732">Signal</keyword>
<dbReference type="SUPFAM" id="SSF53850">
    <property type="entry name" value="Periplasmic binding protein-like II"/>
    <property type="match status" value="1"/>
</dbReference>
<organism evidence="6 7">
    <name type="scientific">Actinocorallia herbida</name>
    <dbReference type="NCBI Taxonomy" id="58109"/>
    <lineage>
        <taxon>Bacteria</taxon>
        <taxon>Bacillati</taxon>
        <taxon>Actinomycetota</taxon>
        <taxon>Actinomycetes</taxon>
        <taxon>Streptosporangiales</taxon>
        <taxon>Thermomonosporaceae</taxon>
        <taxon>Actinocorallia</taxon>
    </lineage>
</organism>
<dbReference type="PIRSF" id="PIRSF002741">
    <property type="entry name" value="MppA"/>
    <property type="match status" value="1"/>
</dbReference>
<dbReference type="EMBL" id="RJKE01000001">
    <property type="protein sequence ID" value="ROO85255.1"/>
    <property type="molecule type" value="Genomic_DNA"/>
</dbReference>
<sequence>MNSRRSTLLGKDFRRAVPIAVLSAFALTACTAGGGGAADSAAARDTLVFGVDGTLPNLDPVQAVNSTVDQAVVPMYEALLDYSPTNEIVGVLAAEWTVADDARSISVKLRDGAKFHDGSPVTSADVAYTLDRIKTLGVGVADSIAAYDKTEITDDSSFTIRLGSASSLFIGALSKVYILNEDAVQEGDDNGQAWLATHAAGSGPYELASYAPNQQIEYHRVDGADPKIAAKVIYRLIPESATQRDELASGNIDVSDAIDPIDVKEFEADPDRQVVRLKKPQGLYVFFNTQEGPTTDKKLREAIRLSYDYQGHTDTILRGFGGVASGPLPDTMGCRADIAPAKQDLAAAKALVEESGNKGVKLTMAYQSMFTEHAEAATALQSSLKEIGVTLELKPVTYPNFIASLKKVETTPQLSLLWDNPPTPDAGSLLYRTYSSRFVGSGTNYGQYSNPAVDALLDKAVGSGDAEVQCAAYKEAQTLIDADAATMNIADHETAVVAPKGVTGIEFHPAHVGYVPQSYKVG</sequence>
<dbReference type="GO" id="GO:1904680">
    <property type="term" value="F:peptide transmembrane transporter activity"/>
    <property type="evidence" value="ECO:0007669"/>
    <property type="project" value="TreeGrafter"/>
</dbReference>
<dbReference type="PANTHER" id="PTHR30290:SF9">
    <property type="entry name" value="OLIGOPEPTIDE-BINDING PROTEIN APPA"/>
    <property type="match status" value="1"/>
</dbReference>
<dbReference type="RefSeq" id="WP_123664781.1">
    <property type="nucleotide sequence ID" value="NZ_RJKE01000001.1"/>
</dbReference>
<dbReference type="InterPro" id="IPR039424">
    <property type="entry name" value="SBP_5"/>
</dbReference>
<keyword evidence="3" id="KW-0813">Transport</keyword>
<dbReference type="OrthoDB" id="5168028at2"/>
<dbReference type="PROSITE" id="PS01040">
    <property type="entry name" value="SBP_BACTERIAL_5"/>
    <property type="match status" value="1"/>
</dbReference>
<dbReference type="Proteomes" id="UP000272400">
    <property type="component" value="Unassembled WGS sequence"/>
</dbReference>
<evidence type="ECO:0000256" key="2">
    <source>
        <dbReference type="ARBA" id="ARBA00005695"/>
    </source>
</evidence>
<reference evidence="6 7" key="1">
    <citation type="submission" date="2018-11" db="EMBL/GenBank/DDBJ databases">
        <title>Sequencing the genomes of 1000 actinobacteria strains.</title>
        <authorList>
            <person name="Klenk H.-P."/>
        </authorList>
    </citation>
    <scope>NUCLEOTIDE SEQUENCE [LARGE SCALE GENOMIC DNA]</scope>
    <source>
        <strain evidence="6 7">DSM 44254</strain>
    </source>
</reference>
<dbReference type="AlphaFoldDB" id="A0A3N1CVI5"/>
<dbReference type="GO" id="GO:0043190">
    <property type="term" value="C:ATP-binding cassette (ABC) transporter complex"/>
    <property type="evidence" value="ECO:0007669"/>
    <property type="project" value="InterPro"/>
</dbReference>